<dbReference type="AlphaFoldDB" id="M7T1S4"/>
<feature type="compositionally biased region" description="Low complexity" evidence="11">
    <location>
        <begin position="20"/>
        <end position="35"/>
    </location>
</feature>
<dbReference type="InterPro" id="IPR016164">
    <property type="entry name" value="FAD-linked_Oxase-like_C"/>
</dbReference>
<dbReference type="PROSITE" id="PS51387">
    <property type="entry name" value="FAD_PCMH"/>
    <property type="match status" value="1"/>
</dbReference>
<keyword evidence="6" id="KW-0809">Transit peptide</keyword>
<evidence type="ECO:0000313" key="14">
    <source>
        <dbReference type="Proteomes" id="UP000012174"/>
    </source>
</evidence>
<evidence type="ECO:0000313" key="13">
    <source>
        <dbReference type="EMBL" id="EMR70798.1"/>
    </source>
</evidence>
<comment type="subcellular location">
    <subcellularLocation>
        <location evidence="2">Mitochondrion</location>
    </subcellularLocation>
</comment>
<dbReference type="InterPro" id="IPR016166">
    <property type="entry name" value="FAD-bd_PCMH"/>
</dbReference>
<evidence type="ECO:0000256" key="11">
    <source>
        <dbReference type="SAM" id="MobiDB-lite"/>
    </source>
</evidence>
<evidence type="ECO:0000256" key="3">
    <source>
        <dbReference type="ARBA" id="ARBA00008000"/>
    </source>
</evidence>
<dbReference type="InterPro" id="IPR016169">
    <property type="entry name" value="FAD-bd_PCMH_sub2"/>
</dbReference>
<dbReference type="HOGENOM" id="CLU_017779_3_2_1"/>
<dbReference type="InterPro" id="IPR004113">
    <property type="entry name" value="FAD-bd_oxidored_4_C"/>
</dbReference>
<dbReference type="GO" id="GO:0008720">
    <property type="term" value="F:D-lactate dehydrogenase (NAD+) activity"/>
    <property type="evidence" value="ECO:0007669"/>
    <property type="project" value="TreeGrafter"/>
</dbReference>
<dbReference type="OMA" id="CHLSHSY"/>
<dbReference type="SUPFAM" id="SSF55103">
    <property type="entry name" value="FAD-linked oxidases, C-terminal domain"/>
    <property type="match status" value="1"/>
</dbReference>
<comment type="catalytic activity">
    <reaction evidence="10">
        <text>(R)-lactate + 2 Fe(III)-[cytochrome c] = 2 Fe(II)-[cytochrome c] + pyruvate + 2 H(+)</text>
        <dbReference type="Rhea" id="RHEA:13521"/>
        <dbReference type="Rhea" id="RHEA-COMP:10350"/>
        <dbReference type="Rhea" id="RHEA-COMP:14399"/>
        <dbReference type="ChEBI" id="CHEBI:15361"/>
        <dbReference type="ChEBI" id="CHEBI:15378"/>
        <dbReference type="ChEBI" id="CHEBI:16004"/>
        <dbReference type="ChEBI" id="CHEBI:29033"/>
        <dbReference type="ChEBI" id="CHEBI:29034"/>
        <dbReference type="EC" id="1.1.2.4"/>
    </reaction>
</comment>
<dbReference type="Gene3D" id="3.30.465.10">
    <property type="match status" value="1"/>
</dbReference>
<protein>
    <recommendedName>
        <fullName evidence="9">D-lactate dehydrogenase (cytochrome)</fullName>
        <ecNumber evidence="9">1.1.2.4</ecNumber>
    </recommendedName>
</protein>
<keyword evidence="14" id="KW-1185">Reference proteome</keyword>
<accession>M7T1S4</accession>
<dbReference type="SUPFAM" id="SSF56176">
    <property type="entry name" value="FAD-binding/transporter-associated domain-like"/>
    <property type="match status" value="1"/>
</dbReference>
<evidence type="ECO:0000256" key="5">
    <source>
        <dbReference type="ARBA" id="ARBA00022827"/>
    </source>
</evidence>
<dbReference type="PANTHER" id="PTHR11748:SF111">
    <property type="entry name" value="D-LACTATE DEHYDROGENASE, MITOCHONDRIAL-RELATED"/>
    <property type="match status" value="1"/>
</dbReference>
<feature type="domain" description="FAD-binding PCMH-type" evidence="12">
    <location>
        <begin position="163"/>
        <end position="359"/>
    </location>
</feature>
<dbReference type="Pfam" id="PF01565">
    <property type="entry name" value="FAD_binding_4"/>
    <property type="match status" value="1"/>
</dbReference>
<evidence type="ECO:0000256" key="10">
    <source>
        <dbReference type="ARBA" id="ARBA00051436"/>
    </source>
</evidence>
<dbReference type="eggNOG" id="KOG1231">
    <property type="taxonomic scope" value="Eukaryota"/>
</dbReference>
<evidence type="ECO:0000256" key="8">
    <source>
        <dbReference type="ARBA" id="ARBA00023128"/>
    </source>
</evidence>
<dbReference type="PANTHER" id="PTHR11748">
    <property type="entry name" value="D-LACTATE DEHYDROGENASE"/>
    <property type="match status" value="1"/>
</dbReference>
<dbReference type="FunFam" id="3.30.70.2740:FF:000001">
    <property type="entry name" value="D-lactate dehydrogenase mitochondrial"/>
    <property type="match status" value="1"/>
</dbReference>
<keyword evidence="8" id="KW-0496">Mitochondrion</keyword>
<dbReference type="GO" id="GO:1903457">
    <property type="term" value="P:lactate catabolic process"/>
    <property type="evidence" value="ECO:0007669"/>
    <property type="project" value="TreeGrafter"/>
</dbReference>
<dbReference type="GO" id="GO:0005739">
    <property type="term" value="C:mitochondrion"/>
    <property type="evidence" value="ECO:0007669"/>
    <property type="project" value="UniProtKB-SubCell"/>
</dbReference>
<keyword evidence="5" id="KW-0274">FAD</keyword>
<sequence length="525" mass="56685">MSTRQFVRRLGGVRSKRPFSSTSSLPLSNTSSTTTKAVAENGGGAVGRSTAANATGGGGGPGQQPPKWSGRSVFALTATAGVLGWGLAATTLQEGPHKKHAGRVMLFDSKTPNPQYASLDEMEHAIEEIRREIKAHGEHEDIISTDPDDLHAHGYSEWSTTNPDNLPVAVAYPRSTEQVSAIARICHRHGVPIIPYSGGSSLEGNFSAPYGGVSVDFAYMDRIVQFNKDDMDIVVQPSIGWQDLNAQLSSMGSGLFFPIDPGPSAKIGATLKLAVVPEETSVAVVTFPTIRDAAAAAAEVMQTGVPVAAMEIMDEVQMRVVNVGGATAPRVWAEAPTLFFKFAGTRAGVRENVARVQGITRGHRGGGFEFAKDEREQKLLWSARKESLWSMLALRKHGEEVWSTDVAVPFSRLADIIEVSKKEMDDLGLFASILGHVGDGNFHESIMYNRADPAERDKVEKCVKNMVRRALDMEGTCTGEHSIGWGKKESLLLEVGPDTLAVMRQIKHALDPKWIMNPGKIMDLS</sequence>
<name>M7T1S4_EUTLA</name>
<dbReference type="Proteomes" id="UP000012174">
    <property type="component" value="Unassembled WGS sequence"/>
</dbReference>
<dbReference type="EMBL" id="KB705779">
    <property type="protein sequence ID" value="EMR70798.1"/>
    <property type="molecule type" value="Genomic_DNA"/>
</dbReference>
<keyword evidence="4" id="KW-0285">Flavoprotein</keyword>
<evidence type="ECO:0000256" key="7">
    <source>
        <dbReference type="ARBA" id="ARBA00023002"/>
    </source>
</evidence>
<gene>
    <name evidence="13" type="ORF">UCREL1_2165</name>
</gene>
<evidence type="ECO:0000259" key="12">
    <source>
        <dbReference type="PROSITE" id="PS51387"/>
    </source>
</evidence>
<dbReference type="KEGG" id="ela:UCREL1_2165"/>
<dbReference type="GO" id="GO:0004458">
    <property type="term" value="F:D-lactate dehydrogenase (cytochrome) activity"/>
    <property type="evidence" value="ECO:0007669"/>
    <property type="project" value="UniProtKB-EC"/>
</dbReference>
<dbReference type="Gene3D" id="1.10.45.10">
    <property type="entry name" value="Vanillyl-alcohol Oxidase, Chain A, domain 4"/>
    <property type="match status" value="1"/>
</dbReference>
<organism evidence="13 14">
    <name type="scientific">Eutypa lata (strain UCR-EL1)</name>
    <name type="common">Grapevine dieback disease fungus</name>
    <name type="synonym">Eutypa armeniacae</name>
    <dbReference type="NCBI Taxonomy" id="1287681"/>
    <lineage>
        <taxon>Eukaryota</taxon>
        <taxon>Fungi</taxon>
        <taxon>Dikarya</taxon>
        <taxon>Ascomycota</taxon>
        <taxon>Pezizomycotina</taxon>
        <taxon>Sordariomycetes</taxon>
        <taxon>Xylariomycetidae</taxon>
        <taxon>Xylariales</taxon>
        <taxon>Diatrypaceae</taxon>
        <taxon>Eutypa</taxon>
    </lineage>
</organism>
<proteinExistence type="inferred from homology"/>
<evidence type="ECO:0000256" key="6">
    <source>
        <dbReference type="ARBA" id="ARBA00022946"/>
    </source>
</evidence>
<dbReference type="InterPro" id="IPR006094">
    <property type="entry name" value="Oxid_FAD_bind_N"/>
</dbReference>
<comment type="cofactor">
    <cofactor evidence="1">
        <name>FAD</name>
        <dbReference type="ChEBI" id="CHEBI:57692"/>
    </cofactor>
</comment>
<reference evidence="14" key="1">
    <citation type="journal article" date="2013" name="Genome Announc.">
        <title>Draft genome sequence of the grapevine dieback fungus Eutypa lata UCR-EL1.</title>
        <authorList>
            <person name="Blanco-Ulate B."/>
            <person name="Rolshausen P.E."/>
            <person name="Cantu D."/>
        </authorList>
    </citation>
    <scope>NUCLEOTIDE SEQUENCE [LARGE SCALE GENOMIC DNA]</scope>
    <source>
        <strain evidence="14">UCR-EL1</strain>
    </source>
</reference>
<dbReference type="InterPro" id="IPR016171">
    <property type="entry name" value="Vanillyl_alc_oxidase_C-sub2"/>
</dbReference>
<evidence type="ECO:0000256" key="9">
    <source>
        <dbReference type="ARBA" id="ARBA00038897"/>
    </source>
</evidence>
<dbReference type="FunFam" id="1.10.45.10:FF:000001">
    <property type="entry name" value="D-lactate dehydrogenase mitochondrial"/>
    <property type="match status" value="1"/>
</dbReference>
<dbReference type="EC" id="1.1.2.4" evidence="9"/>
<evidence type="ECO:0000256" key="2">
    <source>
        <dbReference type="ARBA" id="ARBA00004173"/>
    </source>
</evidence>
<dbReference type="STRING" id="1287681.M7T1S4"/>
<keyword evidence="7" id="KW-0560">Oxidoreductase</keyword>
<dbReference type="Gene3D" id="3.30.70.2740">
    <property type="match status" value="1"/>
</dbReference>
<dbReference type="GO" id="GO:0071949">
    <property type="term" value="F:FAD binding"/>
    <property type="evidence" value="ECO:0007669"/>
    <property type="project" value="InterPro"/>
</dbReference>
<feature type="region of interest" description="Disordered" evidence="11">
    <location>
        <begin position="1"/>
        <end position="69"/>
    </location>
</feature>
<dbReference type="Pfam" id="PF02913">
    <property type="entry name" value="FAD-oxidase_C"/>
    <property type="match status" value="1"/>
</dbReference>
<evidence type="ECO:0000256" key="1">
    <source>
        <dbReference type="ARBA" id="ARBA00001974"/>
    </source>
</evidence>
<comment type="similarity">
    <text evidence="3">Belongs to the FAD-binding oxidoreductase/transferase type 4 family.</text>
</comment>
<dbReference type="InterPro" id="IPR036318">
    <property type="entry name" value="FAD-bd_PCMH-like_sf"/>
</dbReference>
<dbReference type="OrthoDB" id="7786253at2759"/>
<evidence type="ECO:0000256" key="4">
    <source>
        <dbReference type="ARBA" id="ARBA00022630"/>
    </source>
</evidence>